<dbReference type="GO" id="GO:0016787">
    <property type="term" value="F:hydrolase activity"/>
    <property type="evidence" value="ECO:0007669"/>
    <property type="project" value="UniProtKB-KW"/>
</dbReference>
<dbReference type="InterPro" id="IPR036866">
    <property type="entry name" value="RibonucZ/Hydroxyglut_hydro"/>
</dbReference>
<gene>
    <name evidence="1" type="ORF">COY67_02700</name>
</gene>
<dbReference type="PANTHER" id="PTHR43546:SF8">
    <property type="entry name" value="METALLO-BETA-LACTAMASE DOMAIN-CONTAINING PROTEIN"/>
    <property type="match status" value="1"/>
</dbReference>
<organism evidence="1 2">
    <name type="scientific">Candidatus Komeilibacteria bacterium CG_4_10_14_0_8_um_filter_37_78</name>
    <dbReference type="NCBI Taxonomy" id="1974471"/>
    <lineage>
        <taxon>Bacteria</taxon>
        <taxon>Candidatus Komeiliibacteriota</taxon>
    </lineage>
</organism>
<dbReference type="AlphaFoldDB" id="A0A2M7RDA4"/>
<evidence type="ECO:0000313" key="1">
    <source>
        <dbReference type="EMBL" id="PIY94306.1"/>
    </source>
</evidence>
<dbReference type="InterPro" id="IPR050114">
    <property type="entry name" value="UPF0173_UPF0282_UlaG_hydrolase"/>
</dbReference>
<keyword evidence="1" id="KW-0378">Hydrolase</keyword>
<comment type="caution">
    <text evidence="1">The sequence shown here is derived from an EMBL/GenBank/DDBJ whole genome shotgun (WGS) entry which is preliminary data.</text>
</comment>
<sequence length="217" mass="25178">MMKYEKWNIEKFNHDTILVQNGKVFYFDPYQIDMINMPRADVIFISHHHQDHCSPDDIEKIIKSDTLIIATENCRPILDKFQQTKHFIKQNEEFELDDFKLQTIPAYNINKFRSPGQLFHPKEDGGVGYLVEFEDLWLYFAGDTDVIPEMAQLENIDIACLPISGVYVMTVEEVKEAIAKISAKIIIPMHYGVVAGDRSQAEELKNTLPEQDIRILD</sequence>
<protein>
    <submittedName>
        <fullName evidence="1">Zn-dependent hydrolase</fullName>
    </submittedName>
</protein>
<dbReference type="Proteomes" id="UP000228689">
    <property type="component" value="Unassembled WGS sequence"/>
</dbReference>
<dbReference type="EMBL" id="PFMC01000068">
    <property type="protein sequence ID" value="PIY94306.1"/>
    <property type="molecule type" value="Genomic_DNA"/>
</dbReference>
<dbReference type="SUPFAM" id="SSF56281">
    <property type="entry name" value="Metallo-hydrolase/oxidoreductase"/>
    <property type="match status" value="1"/>
</dbReference>
<evidence type="ECO:0000313" key="2">
    <source>
        <dbReference type="Proteomes" id="UP000228689"/>
    </source>
</evidence>
<proteinExistence type="predicted"/>
<name>A0A2M7RDA4_9BACT</name>
<dbReference type="PANTHER" id="PTHR43546">
    <property type="entry name" value="UPF0173 METAL-DEPENDENT HYDROLASE MJ1163-RELATED"/>
    <property type="match status" value="1"/>
</dbReference>
<dbReference type="Gene3D" id="3.60.15.10">
    <property type="entry name" value="Ribonuclease Z/Hydroxyacylglutathione hydrolase-like"/>
    <property type="match status" value="1"/>
</dbReference>
<accession>A0A2M7RDA4</accession>
<reference evidence="2" key="1">
    <citation type="submission" date="2017-09" db="EMBL/GenBank/DDBJ databases">
        <title>Depth-based differentiation of microbial function through sediment-hosted aquifers and enrichment of novel symbionts in the deep terrestrial subsurface.</title>
        <authorList>
            <person name="Probst A.J."/>
            <person name="Ladd B."/>
            <person name="Jarett J.K."/>
            <person name="Geller-Mcgrath D.E."/>
            <person name="Sieber C.M.K."/>
            <person name="Emerson J.B."/>
            <person name="Anantharaman K."/>
            <person name="Thomas B.C."/>
            <person name="Malmstrom R."/>
            <person name="Stieglmeier M."/>
            <person name="Klingl A."/>
            <person name="Woyke T."/>
            <person name="Ryan C.M."/>
            <person name="Banfield J.F."/>
        </authorList>
    </citation>
    <scope>NUCLEOTIDE SEQUENCE [LARGE SCALE GENOMIC DNA]</scope>
</reference>
<dbReference type="Pfam" id="PF13483">
    <property type="entry name" value="Lactamase_B_3"/>
    <property type="match status" value="1"/>
</dbReference>